<feature type="domain" description="Mce/MlaD" evidence="1">
    <location>
        <begin position="45"/>
        <end position="118"/>
    </location>
</feature>
<reference evidence="3 4" key="1">
    <citation type="journal article" date="2019" name="Int. J. Syst. Evol. Microbiol.">
        <title>The Global Catalogue of Microorganisms (GCM) 10K type strain sequencing project: providing services to taxonomists for standard genome sequencing and annotation.</title>
        <authorList>
            <consortium name="The Broad Institute Genomics Platform"/>
            <consortium name="The Broad Institute Genome Sequencing Center for Infectious Disease"/>
            <person name="Wu L."/>
            <person name="Ma J."/>
        </authorList>
    </citation>
    <scope>NUCLEOTIDE SEQUENCE [LARGE SCALE GENOMIC DNA]</scope>
    <source>
        <strain evidence="3 4">JCM 14942</strain>
    </source>
</reference>
<dbReference type="NCBIfam" id="TIGR00996">
    <property type="entry name" value="Mtu_fam_mce"/>
    <property type="match status" value="1"/>
</dbReference>
<dbReference type="InterPro" id="IPR052336">
    <property type="entry name" value="MlaD_Phospholipid_Transporter"/>
</dbReference>
<dbReference type="Pfam" id="PF11887">
    <property type="entry name" value="Mce4_CUP1"/>
    <property type="match status" value="1"/>
</dbReference>
<organism evidence="3 4">
    <name type="scientific">Nocardioides humi</name>
    <dbReference type="NCBI Taxonomy" id="449461"/>
    <lineage>
        <taxon>Bacteria</taxon>
        <taxon>Bacillati</taxon>
        <taxon>Actinomycetota</taxon>
        <taxon>Actinomycetes</taxon>
        <taxon>Propionibacteriales</taxon>
        <taxon>Nocardioidaceae</taxon>
        <taxon>Nocardioides</taxon>
    </lineage>
</organism>
<dbReference type="EMBL" id="BAAAOR010000025">
    <property type="protein sequence ID" value="GAA1527812.1"/>
    <property type="molecule type" value="Genomic_DNA"/>
</dbReference>
<comment type="caution">
    <text evidence="3">The sequence shown here is derived from an EMBL/GenBank/DDBJ whole genome shotgun (WGS) entry which is preliminary data.</text>
</comment>
<sequence length="361" mass="38733">MSGASDRHRLRWTAVKSLVFTVVTVLATTVLALTIRNSSGGDVQDYAAVFTDATSVSRGDDVRVAGVKVGSVRDVKITQGRLARVRFTVRKGVRLPETTIVQIRFRNLVGQRYLALVQPSGVTSSPVQPTVSTVSKASTGGVIPAGHTFGVDQTRPALDLTLLFNGFQPLLRMLDPDDVNRLSEQIVAVFQGEGATVEGLLKSTASLTTTLAEKDQVIGELINSLSSVLTTVNDRSDQLDTTLVTMQQLVSGLAEDRAAIGGAITGMGELTTSVSGLLGETRPAVRKSIRHLGKLAKNLDQHSDEVESFLQQLPVKLDRIGRLSSYGSWLNTYLCSMQGRIPMPQGYMGDLGALPVAERCQ</sequence>
<dbReference type="PANTHER" id="PTHR33371:SF17">
    <property type="entry name" value="MCE-FAMILY PROTEIN MCE1B"/>
    <property type="match status" value="1"/>
</dbReference>
<name>A0ABN2AXU9_9ACTN</name>
<dbReference type="PANTHER" id="PTHR33371">
    <property type="entry name" value="INTERMEMBRANE PHOSPHOLIPID TRANSPORT SYSTEM BINDING PROTEIN MLAD-RELATED"/>
    <property type="match status" value="1"/>
</dbReference>
<dbReference type="Proteomes" id="UP001500842">
    <property type="component" value="Unassembled WGS sequence"/>
</dbReference>
<dbReference type="InterPro" id="IPR024516">
    <property type="entry name" value="Mce_C"/>
</dbReference>
<evidence type="ECO:0000259" key="2">
    <source>
        <dbReference type="Pfam" id="PF11887"/>
    </source>
</evidence>
<evidence type="ECO:0000313" key="3">
    <source>
        <dbReference type="EMBL" id="GAA1527812.1"/>
    </source>
</evidence>
<proteinExistence type="predicted"/>
<dbReference type="RefSeq" id="WP_141003883.1">
    <property type="nucleotide sequence ID" value="NZ_BAAAOR010000025.1"/>
</dbReference>
<feature type="domain" description="Mammalian cell entry C-terminal" evidence="2">
    <location>
        <begin position="142"/>
        <end position="345"/>
    </location>
</feature>
<gene>
    <name evidence="3" type="ORF">GCM10009788_33990</name>
</gene>
<dbReference type="InterPro" id="IPR005693">
    <property type="entry name" value="Mce"/>
</dbReference>
<evidence type="ECO:0000259" key="1">
    <source>
        <dbReference type="Pfam" id="PF02470"/>
    </source>
</evidence>
<accession>A0ABN2AXU9</accession>
<keyword evidence="4" id="KW-1185">Reference proteome</keyword>
<protein>
    <submittedName>
        <fullName evidence="3">MCE family protein</fullName>
    </submittedName>
</protein>
<evidence type="ECO:0000313" key="4">
    <source>
        <dbReference type="Proteomes" id="UP001500842"/>
    </source>
</evidence>
<dbReference type="Pfam" id="PF02470">
    <property type="entry name" value="MlaD"/>
    <property type="match status" value="1"/>
</dbReference>
<dbReference type="InterPro" id="IPR003399">
    <property type="entry name" value="Mce/MlaD"/>
</dbReference>